<sequence>MHGKESIPAQKLKGLVVQSLDRQTVIKLPKAYSRESIPARGNQIPTPEIASKWRHLTKIKDEIPPVQHDVEVGLLIGCNCPKALKPQEVILGIDNNPYAVRTKLGWGIIGPEDLKFLEIVKQGNSLQDGHYEMPLPIKDRNVLLPNNGAMAWKRLKPLKKRLDSSKTYHQHYLDFMNKVMDNGYAERLPEQELRDTGQPVHLLHSSPLCLPP</sequence>
<gene>
    <name evidence="1" type="ORF">AWC38_SpisGene21017</name>
</gene>
<dbReference type="Proteomes" id="UP000225706">
    <property type="component" value="Unassembled WGS sequence"/>
</dbReference>
<evidence type="ECO:0008006" key="3">
    <source>
        <dbReference type="Google" id="ProtNLM"/>
    </source>
</evidence>
<proteinExistence type="predicted"/>
<dbReference type="PANTHER" id="PTHR47331">
    <property type="entry name" value="PHD-TYPE DOMAIN-CONTAINING PROTEIN"/>
    <property type="match status" value="1"/>
</dbReference>
<dbReference type="EMBL" id="LSMT01000727">
    <property type="protein sequence ID" value="PFX14802.1"/>
    <property type="molecule type" value="Genomic_DNA"/>
</dbReference>
<protein>
    <recommendedName>
        <fullName evidence="3">Peptidase aspartic putative domain-containing protein</fullName>
    </recommendedName>
</protein>
<dbReference type="AlphaFoldDB" id="A0A2B4REW2"/>
<reference evidence="2" key="1">
    <citation type="journal article" date="2017" name="bioRxiv">
        <title>Comparative analysis of the genomes of Stylophora pistillata and Acropora digitifera provides evidence for extensive differences between species of corals.</title>
        <authorList>
            <person name="Voolstra C.R."/>
            <person name="Li Y."/>
            <person name="Liew Y.J."/>
            <person name="Baumgarten S."/>
            <person name="Zoccola D."/>
            <person name="Flot J.-F."/>
            <person name="Tambutte S."/>
            <person name="Allemand D."/>
            <person name="Aranda M."/>
        </authorList>
    </citation>
    <scope>NUCLEOTIDE SEQUENCE [LARGE SCALE GENOMIC DNA]</scope>
</reference>
<dbReference type="STRING" id="50429.A0A2B4REW2"/>
<keyword evidence="2" id="KW-1185">Reference proteome</keyword>
<comment type="caution">
    <text evidence="1">The sequence shown here is derived from an EMBL/GenBank/DDBJ whole genome shotgun (WGS) entry which is preliminary data.</text>
</comment>
<name>A0A2B4REW2_STYPI</name>
<evidence type="ECO:0000313" key="2">
    <source>
        <dbReference type="Proteomes" id="UP000225706"/>
    </source>
</evidence>
<accession>A0A2B4REW2</accession>
<organism evidence="1 2">
    <name type="scientific">Stylophora pistillata</name>
    <name type="common">Smooth cauliflower coral</name>
    <dbReference type="NCBI Taxonomy" id="50429"/>
    <lineage>
        <taxon>Eukaryota</taxon>
        <taxon>Metazoa</taxon>
        <taxon>Cnidaria</taxon>
        <taxon>Anthozoa</taxon>
        <taxon>Hexacorallia</taxon>
        <taxon>Scleractinia</taxon>
        <taxon>Astrocoeniina</taxon>
        <taxon>Pocilloporidae</taxon>
        <taxon>Stylophora</taxon>
    </lineage>
</organism>
<evidence type="ECO:0000313" key="1">
    <source>
        <dbReference type="EMBL" id="PFX14802.1"/>
    </source>
</evidence>